<dbReference type="PANTHER" id="PTHR11845">
    <property type="entry name" value="5'-DEOXYNUCLEOTIDASE HDDC2"/>
    <property type="match status" value="1"/>
</dbReference>
<dbReference type="EMBL" id="JALZ01000018">
    <property type="protein sequence ID" value="ETX13798.1"/>
    <property type="molecule type" value="Genomic_DNA"/>
</dbReference>
<evidence type="ECO:0000256" key="7">
    <source>
        <dbReference type="ARBA" id="ARBA00022801"/>
    </source>
</evidence>
<dbReference type="AlphaFoldDB" id="X7EFA8"/>
<dbReference type="InterPro" id="IPR006674">
    <property type="entry name" value="HD_domain"/>
</dbReference>
<dbReference type="GO" id="GO:0046872">
    <property type="term" value="F:metal ion binding"/>
    <property type="evidence" value="ECO:0007669"/>
    <property type="project" value="UniProtKB-KW"/>
</dbReference>
<feature type="domain" description="HD/PDEase" evidence="8">
    <location>
        <begin position="34"/>
        <end position="151"/>
    </location>
</feature>
<dbReference type="InterPro" id="IPR003607">
    <property type="entry name" value="HD/PDEase_dom"/>
</dbReference>
<evidence type="ECO:0000256" key="4">
    <source>
        <dbReference type="ARBA" id="ARBA00011738"/>
    </source>
</evidence>
<reference evidence="9 10" key="1">
    <citation type="submission" date="2014-01" db="EMBL/GenBank/DDBJ databases">
        <title>Roseivivax halodurans JCM 10272 Genome Sequencing.</title>
        <authorList>
            <person name="Lai Q."/>
            <person name="Li G."/>
            <person name="Shao Z."/>
        </authorList>
    </citation>
    <scope>NUCLEOTIDE SEQUENCE [LARGE SCALE GENOMIC DNA]</scope>
    <source>
        <strain evidence="9 10">JCM 10272</strain>
    </source>
</reference>
<keyword evidence="7 9" id="KW-0378">Hydrolase</keyword>
<dbReference type="OrthoDB" id="9796032at2"/>
<protein>
    <recommendedName>
        <fullName evidence="5">5'-deoxynucleotidase</fullName>
        <ecNumber evidence="5">3.1.3.89</ecNumber>
    </recommendedName>
</protein>
<comment type="caution">
    <text evidence="9">The sequence shown here is derived from an EMBL/GenBank/DDBJ whole genome shotgun (WGS) entry which is preliminary data.</text>
</comment>
<sequence length="191" mass="21094">MSISDDRLDRIVTFLQSAEALKDTLRSGHTGQGRPESVAEHSWRLTLLAFLLEDDLGGIDVKRLMALCLIHDLGEAISGDVPATHQAPDDGREARERADFATLCAALPEDLRARMAEFWDEYAGAATPEARMAKGLDKIETILQHAAGRNPEDFDYAFNLDYGRARTSGDPLLEALRARADAATRARMQRD</sequence>
<organism evidence="9 10">
    <name type="scientific">Roseivivax halodurans JCM 10272</name>
    <dbReference type="NCBI Taxonomy" id="1449350"/>
    <lineage>
        <taxon>Bacteria</taxon>
        <taxon>Pseudomonadati</taxon>
        <taxon>Pseudomonadota</taxon>
        <taxon>Alphaproteobacteria</taxon>
        <taxon>Rhodobacterales</taxon>
        <taxon>Roseobacteraceae</taxon>
        <taxon>Roseivivax</taxon>
    </lineage>
</organism>
<evidence type="ECO:0000256" key="2">
    <source>
        <dbReference type="ARBA" id="ARBA00001936"/>
    </source>
</evidence>
<evidence type="ECO:0000313" key="9">
    <source>
        <dbReference type="EMBL" id="ETX13798.1"/>
    </source>
</evidence>
<evidence type="ECO:0000256" key="6">
    <source>
        <dbReference type="ARBA" id="ARBA00022723"/>
    </source>
</evidence>
<name>X7EFA8_9RHOB</name>
<comment type="cofactor">
    <cofactor evidence="2">
        <name>Mn(2+)</name>
        <dbReference type="ChEBI" id="CHEBI:29035"/>
    </cofactor>
</comment>
<comment type="cofactor">
    <cofactor evidence="3">
        <name>Co(2+)</name>
        <dbReference type="ChEBI" id="CHEBI:48828"/>
    </cofactor>
</comment>
<accession>X7EFA8</accession>
<gene>
    <name evidence="9" type="ORF">OCH239_06930</name>
</gene>
<dbReference type="Pfam" id="PF13023">
    <property type="entry name" value="HD_3"/>
    <property type="match status" value="1"/>
</dbReference>
<dbReference type="eggNOG" id="COG1896">
    <property type="taxonomic scope" value="Bacteria"/>
</dbReference>
<dbReference type="SMART" id="SM00471">
    <property type="entry name" value="HDc"/>
    <property type="match status" value="1"/>
</dbReference>
<proteinExistence type="predicted"/>
<dbReference type="Proteomes" id="UP000022447">
    <property type="component" value="Unassembled WGS sequence"/>
</dbReference>
<evidence type="ECO:0000256" key="1">
    <source>
        <dbReference type="ARBA" id="ARBA00001638"/>
    </source>
</evidence>
<evidence type="ECO:0000313" key="10">
    <source>
        <dbReference type="Proteomes" id="UP000022447"/>
    </source>
</evidence>
<evidence type="ECO:0000259" key="8">
    <source>
        <dbReference type="SMART" id="SM00471"/>
    </source>
</evidence>
<dbReference type="GO" id="GO:0005737">
    <property type="term" value="C:cytoplasm"/>
    <property type="evidence" value="ECO:0007669"/>
    <property type="project" value="TreeGrafter"/>
</dbReference>
<dbReference type="EC" id="3.1.3.89" evidence="5"/>
<keyword evidence="10" id="KW-1185">Reference proteome</keyword>
<dbReference type="CDD" id="cd00077">
    <property type="entry name" value="HDc"/>
    <property type="match status" value="1"/>
</dbReference>
<dbReference type="SUPFAM" id="SSF109604">
    <property type="entry name" value="HD-domain/PDEase-like"/>
    <property type="match status" value="1"/>
</dbReference>
<comment type="subunit">
    <text evidence="4">Homodimer.</text>
</comment>
<dbReference type="PANTHER" id="PTHR11845:SF13">
    <property type="entry name" value="5'-DEOXYNUCLEOTIDASE HDDC2"/>
    <property type="match status" value="1"/>
</dbReference>
<dbReference type="InterPro" id="IPR039356">
    <property type="entry name" value="YfbR/HDDC2"/>
</dbReference>
<dbReference type="GO" id="GO:0002953">
    <property type="term" value="F:5'-deoxynucleotidase activity"/>
    <property type="evidence" value="ECO:0007669"/>
    <property type="project" value="UniProtKB-EC"/>
</dbReference>
<comment type="catalytic activity">
    <reaction evidence="1">
        <text>a 2'-deoxyribonucleoside 5'-phosphate + H2O = a 2'-deoxyribonucleoside + phosphate</text>
        <dbReference type="Rhea" id="RHEA:36167"/>
        <dbReference type="ChEBI" id="CHEBI:15377"/>
        <dbReference type="ChEBI" id="CHEBI:18274"/>
        <dbReference type="ChEBI" id="CHEBI:43474"/>
        <dbReference type="ChEBI" id="CHEBI:65317"/>
        <dbReference type="EC" id="3.1.3.89"/>
    </reaction>
</comment>
<evidence type="ECO:0000256" key="3">
    <source>
        <dbReference type="ARBA" id="ARBA00001941"/>
    </source>
</evidence>
<dbReference type="Gene3D" id="1.10.3210.10">
    <property type="entry name" value="Hypothetical protein af1432"/>
    <property type="match status" value="1"/>
</dbReference>
<dbReference type="RefSeq" id="WP_037264331.1">
    <property type="nucleotide sequence ID" value="NZ_JALZ01000018.1"/>
</dbReference>
<dbReference type="PATRIC" id="fig|1449350.3.peg.3071"/>
<keyword evidence="6" id="KW-0479">Metal-binding</keyword>
<evidence type="ECO:0000256" key="5">
    <source>
        <dbReference type="ARBA" id="ARBA00012964"/>
    </source>
</evidence>